<evidence type="ECO:0000313" key="2">
    <source>
        <dbReference type="EMBL" id="KAF4447206.1"/>
    </source>
</evidence>
<feature type="region of interest" description="Disordered" evidence="1">
    <location>
        <begin position="656"/>
        <end position="710"/>
    </location>
</feature>
<proteinExistence type="predicted"/>
<comment type="caution">
    <text evidence="2">The sequence shown here is derived from an EMBL/GenBank/DDBJ whole genome shotgun (WGS) entry which is preliminary data.</text>
</comment>
<feature type="compositionally biased region" description="Basic and acidic residues" evidence="1">
    <location>
        <begin position="218"/>
        <end position="232"/>
    </location>
</feature>
<dbReference type="Proteomes" id="UP000605986">
    <property type="component" value="Unassembled WGS sequence"/>
</dbReference>
<dbReference type="OrthoDB" id="163438at2759"/>
<feature type="region of interest" description="Disordered" evidence="1">
    <location>
        <begin position="214"/>
        <end position="279"/>
    </location>
</feature>
<dbReference type="AlphaFoldDB" id="A0A8H4KC76"/>
<accession>A0A8H4KC76</accession>
<evidence type="ECO:0000313" key="3">
    <source>
        <dbReference type="Proteomes" id="UP000605986"/>
    </source>
</evidence>
<name>A0A8H4KC76_9HYPO</name>
<protein>
    <submittedName>
        <fullName evidence="2">Putative serine threonine protein kinase</fullName>
    </submittedName>
</protein>
<feature type="compositionally biased region" description="Acidic residues" evidence="1">
    <location>
        <begin position="513"/>
        <end position="524"/>
    </location>
</feature>
<dbReference type="GO" id="GO:0016301">
    <property type="term" value="F:kinase activity"/>
    <property type="evidence" value="ECO:0007669"/>
    <property type="project" value="UniProtKB-KW"/>
</dbReference>
<organism evidence="2 3">
    <name type="scientific">Fusarium austroafricanum</name>
    <dbReference type="NCBI Taxonomy" id="2364996"/>
    <lineage>
        <taxon>Eukaryota</taxon>
        <taxon>Fungi</taxon>
        <taxon>Dikarya</taxon>
        <taxon>Ascomycota</taxon>
        <taxon>Pezizomycotina</taxon>
        <taxon>Sordariomycetes</taxon>
        <taxon>Hypocreomycetidae</taxon>
        <taxon>Hypocreales</taxon>
        <taxon>Nectriaceae</taxon>
        <taxon>Fusarium</taxon>
        <taxon>Fusarium concolor species complex</taxon>
    </lineage>
</organism>
<dbReference type="PANTHER" id="PTHR35391:SF7">
    <property type="entry name" value="C2H2-TYPE DOMAIN-CONTAINING PROTEIN"/>
    <property type="match status" value="1"/>
</dbReference>
<dbReference type="PANTHER" id="PTHR35391">
    <property type="entry name" value="C2H2-TYPE DOMAIN-CONTAINING PROTEIN-RELATED"/>
    <property type="match status" value="1"/>
</dbReference>
<dbReference type="EMBL" id="JAADJG010000413">
    <property type="protein sequence ID" value="KAF4447206.1"/>
    <property type="molecule type" value="Genomic_DNA"/>
</dbReference>
<gene>
    <name evidence="2" type="ORF">F53441_9253</name>
</gene>
<feature type="compositionally biased region" description="Basic and acidic residues" evidence="1">
    <location>
        <begin position="260"/>
        <end position="274"/>
    </location>
</feature>
<evidence type="ECO:0000256" key="1">
    <source>
        <dbReference type="SAM" id="MobiDB-lite"/>
    </source>
</evidence>
<keyword evidence="3" id="KW-1185">Reference proteome</keyword>
<feature type="region of interest" description="Disordered" evidence="1">
    <location>
        <begin position="511"/>
        <end position="531"/>
    </location>
</feature>
<feature type="compositionally biased region" description="Polar residues" evidence="1">
    <location>
        <begin position="659"/>
        <end position="686"/>
    </location>
</feature>
<reference evidence="2" key="1">
    <citation type="submission" date="2020-01" db="EMBL/GenBank/DDBJ databases">
        <title>Identification and distribution of gene clusters putatively required for synthesis of sphingolipid metabolism inhibitors in phylogenetically diverse species of the filamentous fungus Fusarium.</title>
        <authorList>
            <person name="Kim H.-S."/>
            <person name="Busman M."/>
            <person name="Brown D.W."/>
            <person name="Divon H."/>
            <person name="Uhlig S."/>
            <person name="Proctor R.H."/>
        </authorList>
    </citation>
    <scope>NUCLEOTIDE SEQUENCE</scope>
    <source>
        <strain evidence="2">NRRL 53441</strain>
    </source>
</reference>
<keyword evidence="2" id="KW-0808">Transferase</keyword>
<feature type="compositionally biased region" description="Acidic residues" evidence="1">
    <location>
        <begin position="691"/>
        <end position="701"/>
    </location>
</feature>
<keyword evidence="2" id="KW-0418">Kinase</keyword>
<sequence>MADTDMATGEQPMHDIARECLLLFEKAPRNLSVFAHKKASLDTRLGFEPDARDLVMLLLDVLQTDLRRVIKLASKGLLSRRNTLSEAGLKTNLAANGPPILSTAAKGALEGIVGSIDRLHRLAVRIRISSRDDVKLEERITNFAKQLYNDGFEDMAWLILKYKFPEAEDGLIEKLTKSIVFRRHRLLYQRHHHKKLSHIRRPSVTEAANLLFPTAKANKSDSQPRTKAELMKERRHGTQSPEGNEDAANTERLSSTNPTEFRKGRFNQQDDRGGRPAPTVFTVGSSWIGKIEYPNPPEIEGASGYVVCNFCFQELQVMGSEDPKWWEKHVDSDMDHYICLSDDCQKSLCYFNSFSSWLDHMDSEHGSDWPQFIYAKTHEWRCTLSEEHDDSFPDIHSLKGHFDICHSDELTPAELQLVADNSKFPQPRELNTCPLCQESINNLPLTDQECQLGNDKPRKKVVRFSNVPHIEQRQKDRATNNSLILSKPKSRIVIHIAQHLKSISFLSLRGLEPEEDEEQEEDSEAMIRGSDRSALDDSVIFECIDQDCVSDMSPPASWGYAPEDFFDTKDAPEVFDISNRPQQVAEDDSDADNVEDFELNDEEDNSTDGPSALYISNLLRYKFPRASVTLQRRLGEYIAYRRAKVLNLGNYKQELENALESSENPQGESEPKPQTTSPAVSISTHFRPSEPEDFDNGEVPDDSTPFPETVEEDWNWLTTGRFVDNSSLDTQSLKHLPLD</sequence>